<feature type="region of interest" description="Disordered" evidence="10">
    <location>
        <begin position="257"/>
        <end position="280"/>
    </location>
</feature>
<organism evidence="13 14">
    <name type="scientific">Adineta ricciae</name>
    <name type="common">Rotifer</name>
    <dbReference type="NCBI Taxonomy" id="249248"/>
    <lineage>
        <taxon>Eukaryota</taxon>
        <taxon>Metazoa</taxon>
        <taxon>Spiralia</taxon>
        <taxon>Gnathifera</taxon>
        <taxon>Rotifera</taxon>
        <taxon>Eurotatoria</taxon>
        <taxon>Bdelloidea</taxon>
        <taxon>Adinetida</taxon>
        <taxon>Adinetidae</taxon>
        <taxon>Adineta</taxon>
    </lineage>
</organism>
<reference evidence="13" key="1">
    <citation type="submission" date="2021-02" db="EMBL/GenBank/DDBJ databases">
        <authorList>
            <person name="Nowell W R."/>
        </authorList>
    </citation>
    <scope>NUCLEOTIDE SEQUENCE</scope>
</reference>
<dbReference type="GO" id="GO:0005886">
    <property type="term" value="C:plasma membrane"/>
    <property type="evidence" value="ECO:0007669"/>
    <property type="project" value="UniProtKB-SubCell"/>
</dbReference>
<feature type="compositionally biased region" description="Basic and acidic residues" evidence="10">
    <location>
        <begin position="302"/>
        <end position="313"/>
    </location>
</feature>
<accession>A0A813R313</accession>
<keyword evidence="8 9" id="KW-0807">Transducer</keyword>
<feature type="transmembrane region" description="Helical" evidence="11">
    <location>
        <begin position="85"/>
        <end position="106"/>
    </location>
</feature>
<dbReference type="GO" id="GO:0007197">
    <property type="term" value="P:adenylate cyclase-inhibiting G protein-coupled acetylcholine receptor signaling pathway"/>
    <property type="evidence" value="ECO:0007669"/>
    <property type="project" value="TreeGrafter"/>
</dbReference>
<proteinExistence type="inferred from homology"/>
<dbReference type="GO" id="GO:0016907">
    <property type="term" value="F:G protein-coupled acetylcholine receptor activity"/>
    <property type="evidence" value="ECO:0007669"/>
    <property type="project" value="TreeGrafter"/>
</dbReference>
<feature type="transmembrane region" description="Helical" evidence="11">
    <location>
        <begin position="16"/>
        <end position="36"/>
    </location>
</feature>
<dbReference type="SUPFAM" id="SSF81321">
    <property type="entry name" value="Family A G protein-coupled receptor-like"/>
    <property type="match status" value="1"/>
</dbReference>
<dbReference type="PROSITE" id="PS50262">
    <property type="entry name" value="G_PROTEIN_RECEP_F1_2"/>
    <property type="match status" value="1"/>
</dbReference>
<keyword evidence="2" id="KW-1003">Cell membrane</keyword>
<dbReference type="GO" id="GO:0045202">
    <property type="term" value="C:synapse"/>
    <property type="evidence" value="ECO:0007669"/>
    <property type="project" value="TreeGrafter"/>
</dbReference>
<evidence type="ECO:0000256" key="1">
    <source>
        <dbReference type="ARBA" id="ARBA00004651"/>
    </source>
</evidence>
<feature type="domain" description="G-protein coupled receptors family 1 profile" evidence="12">
    <location>
        <begin position="27"/>
        <end position="488"/>
    </location>
</feature>
<dbReference type="GO" id="GO:0007187">
    <property type="term" value="P:G protein-coupled receptor signaling pathway, coupled to cyclic nucleotide second messenger"/>
    <property type="evidence" value="ECO:0007669"/>
    <property type="project" value="TreeGrafter"/>
</dbReference>
<protein>
    <recommendedName>
        <fullName evidence="12">G-protein coupled receptors family 1 profile domain-containing protein</fullName>
    </recommendedName>
</protein>
<keyword evidence="6 11" id="KW-0472">Membrane</keyword>
<feature type="region of interest" description="Disordered" evidence="10">
    <location>
        <begin position="227"/>
        <end position="246"/>
    </location>
</feature>
<evidence type="ECO:0000256" key="5">
    <source>
        <dbReference type="ARBA" id="ARBA00023040"/>
    </source>
</evidence>
<evidence type="ECO:0000256" key="8">
    <source>
        <dbReference type="ARBA" id="ARBA00023224"/>
    </source>
</evidence>
<evidence type="ECO:0000256" key="10">
    <source>
        <dbReference type="SAM" id="MobiDB-lite"/>
    </source>
</evidence>
<feature type="transmembrane region" description="Helical" evidence="11">
    <location>
        <begin position="48"/>
        <end position="70"/>
    </location>
</feature>
<dbReference type="PANTHER" id="PTHR24247">
    <property type="entry name" value="5-HYDROXYTRYPTAMINE RECEPTOR"/>
    <property type="match status" value="1"/>
</dbReference>
<evidence type="ECO:0000259" key="12">
    <source>
        <dbReference type="PROSITE" id="PS50262"/>
    </source>
</evidence>
<dbReference type="EMBL" id="CAJNOR010000053">
    <property type="protein sequence ID" value="CAF0775165.1"/>
    <property type="molecule type" value="Genomic_DNA"/>
</dbReference>
<evidence type="ECO:0000256" key="2">
    <source>
        <dbReference type="ARBA" id="ARBA00022475"/>
    </source>
</evidence>
<feature type="region of interest" description="Disordered" evidence="10">
    <location>
        <begin position="352"/>
        <end position="384"/>
    </location>
</feature>
<dbReference type="SMART" id="SM01381">
    <property type="entry name" value="7TM_GPCR_Srsx"/>
    <property type="match status" value="1"/>
</dbReference>
<comment type="subcellular location">
    <subcellularLocation>
        <location evidence="1">Cell membrane</location>
        <topology evidence="1">Multi-pass membrane protein</topology>
    </subcellularLocation>
</comment>
<dbReference type="PANTHER" id="PTHR24247:SF195">
    <property type="entry name" value="G-PROTEIN COUPLED RECEPTORS FAMILY 1 PROFILE DOMAIN-CONTAINING PROTEIN"/>
    <property type="match status" value="1"/>
</dbReference>
<dbReference type="InterPro" id="IPR000276">
    <property type="entry name" value="GPCR_Rhodpsn"/>
</dbReference>
<dbReference type="InterPro" id="IPR017452">
    <property type="entry name" value="GPCR_Rhodpsn_7TM"/>
</dbReference>
<evidence type="ECO:0000256" key="11">
    <source>
        <dbReference type="SAM" id="Phobius"/>
    </source>
</evidence>
<evidence type="ECO:0000313" key="14">
    <source>
        <dbReference type="Proteomes" id="UP000663828"/>
    </source>
</evidence>
<evidence type="ECO:0000256" key="9">
    <source>
        <dbReference type="RuleBase" id="RU000688"/>
    </source>
</evidence>
<gene>
    <name evidence="13" type="ORF">XAT740_LOCUS1664</name>
</gene>
<comment type="caution">
    <text evidence="13">The sequence shown here is derived from an EMBL/GenBank/DDBJ whole genome shotgun (WGS) entry which is preliminary data.</text>
</comment>
<feature type="transmembrane region" description="Helical" evidence="11">
    <location>
        <begin position="469"/>
        <end position="491"/>
    </location>
</feature>
<evidence type="ECO:0000313" key="13">
    <source>
        <dbReference type="EMBL" id="CAF0775165.1"/>
    </source>
</evidence>
<dbReference type="PROSITE" id="PS00237">
    <property type="entry name" value="G_PROTEIN_RECEP_F1_1"/>
    <property type="match status" value="1"/>
</dbReference>
<feature type="transmembrane region" description="Helical" evidence="11">
    <location>
        <begin position="127"/>
        <end position="149"/>
    </location>
</feature>
<comment type="similarity">
    <text evidence="9">Belongs to the G-protein coupled receptor 1 family.</text>
</comment>
<evidence type="ECO:0000256" key="3">
    <source>
        <dbReference type="ARBA" id="ARBA00022692"/>
    </source>
</evidence>
<dbReference type="PRINTS" id="PR00237">
    <property type="entry name" value="GPCRRHODOPSN"/>
</dbReference>
<dbReference type="GO" id="GO:0030425">
    <property type="term" value="C:dendrite"/>
    <property type="evidence" value="ECO:0007669"/>
    <property type="project" value="TreeGrafter"/>
</dbReference>
<feature type="transmembrane region" description="Helical" evidence="11">
    <location>
        <begin position="190"/>
        <end position="210"/>
    </location>
</feature>
<keyword evidence="4 11" id="KW-1133">Transmembrane helix</keyword>
<name>A0A813R313_ADIRI</name>
<feature type="region of interest" description="Disordered" evidence="10">
    <location>
        <begin position="298"/>
        <end position="317"/>
    </location>
</feature>
<evidence type="ECO:0000256" key="6">
    <source>
        <dbReference type="ARBA" id="ARBA00023136"/>
    </source>
</evidence>
<keyword evidence="3 9" id="KW-0812">Transmembrane</keyword>
<dbReference type="Pfam" id="PF00001">
    <property type="entry name" value="7tm_1"/>
    <property type="match status" value="1"/>
</dbReference>
<feature type="transmembrane region" description="Helical" evidence="11">
    <location>
        <begin position="431"/>
        <end position="457"/>
    </location>
</feature>
<keyword evidence="14" id="KW-1185">Reference proteome</keyword>
<keyword evidence="5 9" id="KW-0297">G-protein coupled receptor</keyword>
<dbReference type="GO" id="GO:0004993">
    <property type="term" value="F:G protein-coupled serotonin receptor activity"/>
    <property type="evidence" value="ECO:0007669"/>
    <property type="project" value="TreeGrafter"/>
</dbReference>
<dbReference type="AlphaFoldDB" id="A0A813R313"/>
<dbReference type="Gene3D" id="1.20.1070.10">
    <property type="entry name" value="Rhodopsin 7-helix transmembrane proteins"/>
    <property type="match status" value="2"/>
</dbReference>
<evidence type="ECO:0000256" key="7">
    <source>
        <dbReference type="ARBA" id="ARBA00023170"/>
    </source>
</evidence>
<keyword evidence="7 9" id="KW-0675">Receptor</keyword>
<sequence length="524" mass="60481">MSFSWQTIEFLSVCSAIILIILLTVGGNLVVLFAFCNDPHLLTPSNNFLLSMAIADLLVGLVGMPFYAYAQMKDSWPFGELFCKIWITIDDVVTMASVLSIVAITIERYWSINHSVHYRRHTTKTRIRLFSILIWLIPFLNFAPGIWLLKSTEQTSASILVDNNTNRTNYECIGAYHSHTVYLIMSQINFFAWPLVVIMVLNVLIVVNLYQRSHRFPGFVSFRVLQHRQPPPPSPPPKRHRSSSLREQYRQKIEIEDVQQQQQLRQHPQKINNNPPTTTVVNGTNCYQTNKIDFEQNNINHVNERRSASRDISDVPNEDGSIELQKLPSMELHTKQSKNFYFRLKQAFLSNATSTTTPPSERRSSKSTQTLSLKPKTKSKSRDNSITVWRHNSINIPLSDQQNTSANNLATTGAGEQRTVRRLRRDKRAATSLFTLVLVFMIFLLPYVFVVVVGRIFSLEVLTDTRGQVYSAAFWLLWLNSTINPILYPFIQPRFREAYRKLFVRFTRRQRRLAALIVDIQRGK</sequence>
<dbReference type="Proteomes" id="UP000663828">
    <property type="component" value="Unassembled WGS sequence"/>
</dbReference>
<evidence type="ECO:0000256" key="4">
    <source>
        <dbReference type="ARBA" id="ARBA00022989"/>
    </source>
</evidence>